<dbReference type="OrthoDB" id="9802448at2"/>
<dbReference type="PANTHER" id="PTHR11361:SF99">
    <property type="entry name" value="DNA MISMATCH REPAIR PROTEIN"/>
    <property type="match status" value="1"/>
</dbReference>
<reference evidence="6 7" key="1">
    <citation type="submission" date="2019-06" db="EMBL/GenBank/DDBJ databases">
        <title>Flavibacter putida gen. nov., sp. nov., a novel marine bacterium of the family Flavobacteriaceae isolated from coastal seawater.</title>
        <authorList>
            <person name="Feng X."/>
        </authorList>
    </citation>
    <scope>NUCLEOTIDE SEQUENCE [LARGE SCALE GENOMIC DNA]</scope>
    <source>
        <strain evidence="6 7">PLHSN227</strain>
    </source>
</reference>
<protein>
    <submittedName>
        <fullName evidence="6">DNA mismatch repair protein MutS</fullName>
    </submittedName>
</protein>
<name>A0A507ZMC5_9FLAO</name>
<dbReference type="GO" id="GO:0005524">
    <property type="term" value="F:ATP binding"/>
    <property type="evidence" value="ECO:0007669"/>
    <property type="project" value="UniProtKB-KW"/>
</dbReference>
<dbReference type="SUPFAM" id="SSF52540">
    <property type="entry name" value="P-loop containing nucleoside triphosphate hydrolases"/>
    <property type="match status" value="1"/>
</dbReference>
<gene>
    <name evidence="6" type="ORF">FKR84_07700</name>
</gene>
<sequence>MPTTQSVYTKRLQDFEQDLKQLKKKLFASSMLRLLIFLLTVFGVYIAFGNTPYVMGVLVLGIGLFLSLISRHANLQYKKEKLQQLIAINQTELQVLNRNFSSLPDGEEFKNPQHAFSQDIDLFGKRSFFQYLNRTALSSGKQQLADYLTGNAIKNIPHKQDAVKNLAKLIDFRQNFTAVAGMVKTKIRNSVIIDWLRNYQAFVPKIFKWLPTVFTIASALLIVAFSFNFISGWFLGGWLLLGWLIVSRYLKKVGQLSSYVSEVQNTFQQYYLLLELLENTSFEAEILQEKKASIQTETKKASVLLKEFSKRIDALERRNVLIFGQLMTGLMLWDLKQAYHLEQWLIQHQQRVENWFETIDFFDAYNSLGNFAYNHPNYVFPEIEQSNTVLKATEAAHPLLNSQEAVTNDFKIDQHEFFIVTGANMAGKSTFLRTVSLQIVMANVGLPVYAKTCSYSPIQLITSMRTVDSLADEASYFYAELSRLKFIVERLKNETYFIILDEILKGTNSTDKAIGSRKFIEKLVGSQSTGIIATHDLSLCEVAEELPQVKNYYFDAEIIQDELHFDYTLKKGICKNMNASFLLKKMEIVD</sequence>
<keyword evidence="4" id="KW-0472">Membrane</keyword>
<dbReference type="EMBL" id="VIAR01000006">
    <property type="protein sequence ID" value="TQD38856.1"/>
    <property type="molecule type" value="Genomic_DNA"/>
</dbReference>
<keyword evidence="7" id="KW-1185">Reference proteome</keyword>
<evidence type="ECO:0000256" key="4">
    <source>
        <dbReference type="SAM" id="Phobius"/>
    </source>
</evidence>
<accession>A0A507ZMC5</accession>
<feature type="transmembrane region" description="Helical" evidence="4">
    <location>
        <begin position="53"/>
        <end position="69"/>
    </location>
</feature>
<dbReference type="Gene3D" id="3.40.50.300">
    <property type="entry name" value="P-loop containing nucleotide triphosphate hydrolases"/>
    <property type="match status" value="1"/>
</dbReference>
<dbReference type="GO" id="GO:0140664">
    <property type="term" value="F:ATP-dependent DNA damage sensor activity"/>
    <property type="evidence" value="ECO:0007669"/>
    <property type="project" value="InterPro"/>
</dbReference>
<feature type="transmembrane region" description="Helical" evidence="4">
    <location>
        <begin position="233"/>
        <end position="250"/>
    </location>
</feature>
<feature type="transmembrane region" description="Helical" evidence="4">
    <location>
        <begin position="206"/>
        <end position="227"/>
    </location>
</feature>
<evidence type="ECO:0000313" key="6">
    <source>
        <dbReference type="EMBL" id="TQD38856.1"/>
    </source>
</evidence>
<dbReference type="GO" id="GO:0006298">
    <property type="term" value="P:mismatch repair"/>
    <property type="evidence" value="ECO:0007669"/>
    <property type="project" value="InterPro"/>
</dbReference>
<dbReference type="InterPro" id="IPR045076">
    <property type="entry name" value="MutS"/>
</dbReference>
<dbReference type="Proteomes" id="UP000317169">
    <property type="component" value="Unassembled WGS sequence"/>
</dbReference>
<evidence type="ECO:0000313" key="7">
    <source>
        <dbReference type="Proteomes" id="UP000317169"/>
    </source>
</evidence>
<dbReference type="RefSeq" id="WP_141421714.1">
    <property type="nucleotide sequence ID" value="NZ_VIAR01000006.1"/>
</dbReference>
<keyword evidence="4" id="KW-0812">Transmembrane</keyword>
<evidence type="ECO:0000256" key="2">
    <source>
        <dbReference type="ARBA" id="ARBA00022840"/>
    </source>
</evidence>
<dbReference type="InterPro" id="IPR027417">
    <property type="entry name" value="P-loop_NTPase"/>
</dbReference>
<proteinExistence type="predicted"/>
<keyword evidence="3" id="KW-0238">DNA-binding</keyword>
<feature type="transmembrane region" description="Helical" evidence="4">
    <location>
        <begin position="26"/>
        <end position="47"/>
    </location>
</feature>
<keyword evidence="4" id="KW-1133">Transmembrane helix</keyword>
<evidence type="ECO:0000259" key="5">
    <source>
        <dbReference type="SMART" id="SM00534"/>
    </source>
</evidence>
<comment type="caution">
    <text evidence="6">The sequence shown here is derived from an EMBL/GenBank/DDBJ whole genome shotgun (WGS) entry which is preliminary data.</text>
</comment>
<dbReference type="PANTHER" id="PTHR11361">
    <property type="entry name" value="DNA MISMATCH REPAIR PROTEIN MUTS FAMILY MEMBER"/>
    <property type="match status" value="1"/>
</dbReference>
<feature type="domain" description="DNA mismatch repair proteins mutS family" evidence="5">
    <location>
        <begin position="415"/>
        <end position="587"/>
    </location>
</feature>
<dbReference type="Pfam" id="PF00488">
    <property type="entry name" value="MutS_V"/>
    <property type="match status" value="1"/>
</dbReference>
<organism evidence="6 7">
    <name type="scientific">Haloflavibacter putidus</name>
    <dbReference type="NCBI Taxonomy" id="2576776"/>
    <lineage>
        <taxon>Bacteria</taxon>
        <taxon>Pseudomonadati</taxon>
        <taxon>Bacteroidota</taxon>
        <taxon>Flavobacteriia</taxon>
        <taxon>Flavobacteriales</taxon>
        <taxon>Flavobacteriaceae</taxon>
        <taxon>Haloflavibacter</taxon>
    </lineage>
</organism>
<dbReference type="SMART" id="SM00534">
    <property type="entry name" value="MUTSac"/>
    <property type="match status" value="1"/>
</dbReference>
<evidence type="ECO:0000256" key="1">
    <source>
        <dbReference type="ARBA" id="ARBA00022741"/>
    </source>
</evidence>
<keyword evidence="1" id="KW-0547">Nucleotide-binding</keyword>
<dbReference type="GO" id="GO:0005829">
    <property type="term" value="C:cytosol"/>
    <property type="evidence" value="ECO:0007669"/>
    <property type="project" value="TreeGrafter"/>
</dbReference>
<evidence type="ECO:0000256" key="3">
    <source>
        <dbReference type="ARBA" id="ARBA00023125"/>
    </source>
</evidence>
<dbReference type="InterPro" id="IPR000432">
    <property type="entry name" value="DNA_mismatch_repair_MutS_C"/>
</dbReference>
<dbReference type="AlphaFoldDB" id="A0A507ZMC5"/>
<keyword evidence="2" id="KW-0067">ATP-binding</keyword>
<dbReference type="GO" id="GO:0030983">
    <property type="term" value="F:mismatched DNA binding"/>
    <property type="evidence" value="ECO:0007669"/>
    <property type="project" value="InterPro"/>
</dbReference>